<accession>A0A8R7P796</accession>
<evidence type="ECO:0000259" key="2">
    <source>
        <dbReference type="Pfam" id="PF26130"/>
    </source>
</evidence>
<feature type="region of interest" description="Disordered" evidence="1">
    <location>
        <begin position="1"/>
        <end position="39"/>
    </location>
</feature>
<protein>
    <recommendedName>
        <fullName evidence="2">PB1-like domain-containing protein</fullName>
    </recommendedName>
</protein>
<reference evidence="3" key="2">
    <citation type="submission" date="2018-03" db="EMBL/GenBank/DDBJ databases">
        <title>The Triticum urartu genome reveals the dynamic nature of wheat genome evolution.</title>
        <authorList>
            <person name="Ling H."/>
            <person name="Ma B."/>
            <person name="Shi X."/>
            <person name="Liu H."/>
            <person name="Dong L."/>
            <person name="Sun H."/>
            <person name="Cao Y."/>
            <person name="Gao Q."/>
            <person name="Zheng S."/>
            <person name="Li Y."/>
            <person name="Yu Y."/>
            <person name="Du H."/>
            <person name="Qi M."/>
            <person name="Li Y."/>
            <person name="Yu H."/>
            <person name="Cui Y."/>
            <person name="Wang N."/>
            <person name="Chen C."/>
            <person name="Wu H."/>
            <person name="Zhao Y."/>
            <person name="Zhang J."/>
            <person name="Li Y."/>
            <person name="Zhou W."/>
            <person name="Zhang B."/>
            <person name="Hu W."/>
            <person name="Eijk M."/>
            <person name="Tang J."/>
            <person name="Witsenboer H."/>
            <person name="Zhao S."/>
            <person name="Li Z."/>
            <person name="Zhang A."/>
            <person name="Wang D."/>
            <person name="Liang C."/>
        </authorList>
    </citation>
    <scope>NUCLEOTIDE SEQUENCE [LARGE SCALE GENOMIC DNA]</scope>
    <source>
        <strain evidence="3">cv. G1812</strain>
    </source>
</reference>
<organism evidence="3 4">
    <name type="scientific">Triticum urartu</name>
    <name type="common">Red wild einkorn</name>
    <name type="synonym">Crithodium urartu</name>
    <dbReference type="NCBI Taxonomy" id="4572"/>
    <lineage>
        <taxon>Eukaryota</taxon>
        <taxon>Viridiplantae</taxon>
        <taxon>Streptophyta</taxon>
        <taxon>Embryophyta</taxon>
        <taxon>Tracheophyta</taxon>
        <taxon>Spermatophyta</taxon>
        <taxon>Magnoliopsida</taxon>
        <taxon>Liliopsida</taxon>
        <taxon>Poales</taxon>
        <taxon>Poaceae</taxon>
        <taxon>BOP clade</taxon>
        <taxon>Pooideae</taxon>
        <taxon>Triticodae</taxon>
        <taxon>Triticeae</taxon>
        <taxon>Triticinae</taxon>
        <taxon>Triticum</taxon>
    </lineage>
</organism>
<keyword evidence="4" id="KW-1185">Reference proteome</keyword>
<reference evidence="4" key="1">
    <citation type="journal article" date="2013" name="Nature">
        <title>Draft genome of the wheat A-genome progenitor Triticum urartu.</title>
        <authorList>
            <person name="Ling H.Q."/>
            <person name="Zhao S."/>
            <person name="Liu D."/>
            <person name="Wang J."/>
            <person name="Sun H."/>
            <person name="Zhang C."/>
            <person name="Fan H."/>
            <person name="Li D."/>
            <person name="Dong L."/>
            <person name="Tao Y."/>
            <person name="Gao C."/>
            <person name="Wu H."/>
            <person name="Li Y."/>
            <person name="Cui Y."/>
            <person name="Guo X."/>
            <person name="Zheng S."/>
            <person name="Wang B."/>
            <person name="Yu K."/>
            <person name="Liang Q."/>
            <person name="Yang W."/>
            <person name="Lou X."/>
            <person name="Chen J."/>
            <person name="Feng M."/>
            <person name="Jian J."/>
            <person name="Zhang X."/>
            <person name="Luo G."/>
            <person name="Jiang Y."/>
            <person name="Liu J."/>
            <person name="Wang Z."/>
            <person name="Sha Y."/>
            <person name="Zhang B."/>
            <person name="Wu H."/>
            <person name="Tang D."/>
            <person name="Shen Q."/>
            <person name="Xue P."/>
            <person name="Zou S."/>
            <person name="Wang X."/>
            <person name="Liu X."/>
            <person name="Wang F."/>
            <person name="Yang Y."/>
            <person name="An X."/>
            <person name="Dong Z."/>
            <person name="Zhang K."/>
            <person name="Zhang X."/>
            <person name="Luo M.C."/>
            <person name="Dvorak J."/>
            <person name="Tong Y."/>
            <person name="Wang J."/>
            <person name="Yang H."/>
            <person name="Li Z."/>
            <person name="Wang D."/>
            <person name="Zhang A."/>
            <person name="Wang J."/>
        </authorList>
    </citation>
    <scope>NUCLEOTIDE SEQUENCE</scope>
    <source>
        <strain evidence="4">cv. G1812</strain>
    </source>
</reference>
<name>A0A8R7P796_TRIUA</name>
<dbReference type="EnsemblPlants" id="TuG1812G0100003332.01.T01">
    <property type="protein sequence ID" value="TuG1812G0100003332.01.T01"/>
    <property type="gene ID" value="TuG1812G0100003332.01"/>
</dbReference>
<dbReference type="Gramene" id="TuG1812G0100003332.01.T01">
    <property type="protein sequence ID" value="TuG1812G0100003332.01.T01"/>
    <property type="gene ID" value="TuG1812G0100003332.01"/>
</dbReference>
<reference evidence="3" key="3">
    <citation type="submission" date="2022-06" db="UniProtKB">
        <authorList>
            <consortium name="EnsemblPlants"/>
        </authorList>
    </citation>
    <scope>IDENTIFICATION</scope>
</reference>
<dbReference type="AlphaFoldDB" id="A0A8R7P796"/>
<dbReference type="Pfam" id="PF26130">
    <property type="entry name" value="PB1-like"/>
    <property type="match status" value="1"/>
</dbReference>
<evidence type="ECO:0000313" key="4">
    <source>
        <dbReference type="Proteomes" id="UP000015106"/>
    </source>
</evidence>
<dbReference type="Proteomes" id="UP000015106">
    <property type="component" value="Chromosome 1"/>
</dbReference>
<dbReference type="InterPro" id="IPR058594">
    <property type="entry name" value="PB1-like_dom_pln"/>
</dbReference>
<feature type="domain" description="PB1-like" evidence="2">
    <location>
        <begin position="42"/>
        <end position="123"/>
    </location>
</feature>
<evidence type="ECO:0000256" key="1">
    <source>
        <dbReference type="SAM" id="MobiDB-lite"/>
    </source>
</evidence>
<evidence type="ECO:0000313" key="3">
    <source>
        <dbReference type="EnsemblPlants" id="TuG1812G0100003332.01.T01"/>
    </source>
</evidence>
<sequence length="123" mass="13656">MTGGNGAAAATAGMENTRNEPARKGPKLRRPNDPPARYGPLEEEFTVEINYSGFLCGFGAAKSYVDGKQARFDGCEADTWSPLWLTDFMDQLGYRDRDKYTLYRLLPGKDLGSGLRIIDRDVD</sequence>
<proteinExistence type="predicted"/>